<gene>
    <name evidence="1" type="ORF">AYI69_g1351</name>
</gene>
<sequence>MMIPIELHWKDLVDDCLPASWDTNTKPKIRAQKPIYVHIELVDVDSDVEKTGNLDPFLLKDPDKVMESSLVLSRGASTGDFNRNQRLSLGDSIRPPLILKEY</sequence>
<dbReference type="EMBL" id="LSSM01000362">
    <property type="protein sequence ID" value="OMJ29146.1"/>
    <property type="molecule type" value="Genomic_DNA"/>
</dbReference>
<evidence type="ECO:0000313" key="1">
    <source>
        <dbReference type="EMBL" id="OMJ29146.1"/>
    </source>
</evidence>
<accession>A0A1R1YQU3</accession>
<proteinExistence type="predicted"/>
<name>A0A1R1YQU3_9FUNG</name>
<comment type="caution">
    <text evidence="1">The sequence shown here is derived from an EMBL/GenBank/DDBJ whole genome shotgun (WGS) entry which is preliminary data.</text>
</comment>
<protein>
    <submittedName>
        <fullName evidence="1">Uncharacterized protein</fullName>
    </submittedName>
</protein>
<dbReference type="Proteomes" id="UP000187429">
    <property type="component" value="Unassembled WGS sequence"/>
</dbReference>
<keyword evidence="2" id="KW-1185">Reference proteome</keyword>
<organism evidence="1 2">
    <name type="scientific">Smittium culicis</name>
    <dbReference type="NCBI Taxonomy" id="133412"/>
    <lineage>
        <taxon>Eukaryota</taxon>
        <taxon>Fungi</taxon>
        <taxon>Fungi incertae sedis</taxon>
        <taxon>Zoopagomycota</taxon>
        <taxon>Kickxellomycotina</taxon>
        <taxon>Harpellomycetes</taxon>
        <taxon>Harpellales</taxon>
        <taxon>Legeriomycetaceae</taxon>
        <taxon>Smittium</taxon>
    </lineage>
</organism>
<dbReference type="AlphaFoldDB" id="A0A1R1YQU3"/>
<evidence type="ECO:0000313" key="2">
    <source>
        <dbReference type="Proteomes" id="UP000187429"/>
    </source>
</evidence>
<reference evidence="2" key="1">
    <citation type="submission" date="2017-01" db="EMBL/GenBank/DDBJ databases">
        <authorList>
            <person name="Wang Y."/>
            <person name="White M."/>
            <person name="Kvist S."/>
            <person name="Moncalvo J.-M."/>
        </authorList>
    </citation>
    <scope>NUCLEOTIDE SEQUENCE [LARGE SCALE GENOMIC DNA]</scope>
    <source>
        <strain evidence="2">ID-206-W2</strain>
    </source>
</reference>